<feature type="compositionally biased region" description="Basic residues" evidence="1">
    <location>
        <begin position="380"/>
        <end position="389"/>
    </location>
</feature>
<sequence>AGVGPRWARARRRRPGPAGGRVPRRGPLVHLHRPRAGQPARRLHAPERRAVRRDGSLRPARRLRRRPRLRRHARPAGLVVRRGGPAAPGRHALHRARLPVRGADGAGGLLRRRARQRRLPGRTGPGRLRGAALPRAPGSLAAAVPAGLPRHPAALHRAAAAARPRTPAIAPAAAARRARPVRLRPRPCRRREPAELDGRRLVPQPVGVAGAVLHRLRPGRLPPGRRAAAGAAVAPRAPVVRRLVGRGCPAGDRVAAAGTLALPARLARFPVVRGGQNRTAPLPAAVHPGARLPAGPLGGPRRRLAAEPARGAFPADGPARAAGVLRRHILVVHGSGRAGAVRGFADAGCGQWLGPRCHGGHRRRRGLVQTTLGRGGPQARRGHPGRPRGNRLAYGCAEQDNGRM</sequence>
<accession>A0A6J4HRD8</accession>
<dbReference type="AlphaFoldDB" id="A0A6J4HRD8"/>
<feature type="non-terminal residue" evidence="2">
    <location>
        <position position="404"/>
    </location>
</feature>
<feature type="compositionally biased region" description="Basic and acidic residues" evidence="1">
    <location>
        <begin position="44"/>
        <end position="56"/>
    </location>
</feature>
<feature type="non-terminal residue" evidence="2">
    <location>
        <position position="1"/>
    </location>
</feature>
<feature type="region of interest" description="Disordered" evidence="1">
    <location>
        <begin position="1"/>
        <end position="67"/>
    </location>
</feature>
<feature type="region of interest" description="Disordered" evidence="1">
    <location>
        <begin position="372"/>
        <end position="404"/>
    </location>
</feature>
<dbReference type="EMBL" id="CADCTG010000113">
    <property type="protein sequence ID" value="CAA9231297.1"/>
    <property type="molecule type" value="Genomic_DNA"/>
</dbReference>
<proteinExistence type="predicted"/>
<name>A0A6J4HRD8_9PROT</name>
<protein>
    <submittedName>
        <fullName evidence="2">OpgC protein</fullName>
    </submittedName>
</protein>
<evidence type="ECO:0000313" key="2">
    <source>
        <dbReference type="EMBL" id="CAA9231297.1"/>
    </source>
</evidence>
<organism evidence="2">
    <name type="scientific">uncultured Acetobacteraceae bacterium</name>
    <dbReference type="NCBI Taxonomy" id="169975"/>
    <lineage>
        <taxon>Bacteria</taxon>
        <taxon>Pseudomonadati</taxon>
        <taxon>Pseudomonadota</taxon>
        <taxon>Alphaproteobacteria</taxon>
        <taxon>Acetobacterales</taxon>
        <taxon>Acetobacteraceae</taxon>
        <taxon>environmental samples</taxon>
    </lineage>
</organism>
<evidence type="ECO:0000256" key="1">
    <source>
        <dbReference type="SAM" id="MobiDB-lite"/>
    </source>
</evidence>
<gene>
    <name evidence="2" type="ORF">AVDCRST_MAG08-1117</name>
</gene>
<reference evidence="2" key="1">
    <citation type="submission" date="2020-02" db="EMBL/GenBank/DDBJ databases">
        <authorList>
            <person name="Meier V. D."/>
        </authorList>
    </citation>
    <scope>NUCLEOTIDE SEQUENCE</scope>
    <source>
        <strain evidence="2">AVDCRST_MAG08</strain>
    </source>
</reference>